<dbReference type="SUPFAM" id="SSF56176">
    <property type="entry name" value="FAD-binding/transporter-associated domain-like"/>
    <property type="match status" value="1"/>
</dbReference>
<dbReference type="InterPro" id="IPR050432">
    <property type="entry name" value="FAD-linked_Oxidoreductases_BP"/>
</dbReference>
<proteinExistence type="inferred from homology"/>
<name>A0A0C3H753_OIDMZ</name>
<dbReference type="InParanoid" id="A0A0C3H753"/>
<dbReference type="InterPro" id="IPR036318">
    <property type="entry name" value="FAD-bd_PCMH-like_sf"/>
</dbReference>
<accession>A0A0C3H753</accession>
<sequence>MKISWRAVTAASATLSAASAQDASGITASLTPAATTVVAASTSTASAPPLFPLEAVQLTDGVLANVTAAIQNETISSLFTFGNTVSNETVSKRGTHSCKLLPGDLLWPINLVWDIFDLLLGGRLIKTAPLAASCYPAWPEYDAATCAAVTSEWLTSNLHMGDPTSIMLPLFVGRSCMPPGFNYTDTCEMGGYPSYAVNVSNVAQIQLAVNFARNLNLRLVVKNTGHDFNGKAAGKGALTIWTHWLKGKAYYPNFKAANGYVGPAIKFGSGIQVFEANEFAKSVGATVVGGEAVTVGLGGGYTAGGGHSPLSSLYGLAADQVLAMEVVLADGSFITATSTQNADVFWMLRGGGGSTIGVVTSLTVKAHPKLPTTTVTFNFTVADTPGPDAFWAAYESYLDNFATFVDAGTYGYFFLGASEFEIGTDYAGSPYYYFRMESFVAPNMTIDQTKELLAPWFNTLDSLNVKYTPWYNYADNYYDAWVVAFPQEYVGTDVVKTASRLMPRSVFQDDDLRNQTFVALKNGVAQDGLFVAGFHISGTGIAVAPPTDNAVLPAWRDALAHIIVGAEWNTTSSWETIYDLSLYVTSWMDVLREIAPDSGAYMSEADLIEPNLQEAFYGTNYPRLYALKQKYDPTGLFFALTAVGAEDWEVQVTDPLPYSWNNNGRLCPVSS</sequence>
<dbReference type="HOGENOM" id="CLU_018354_4_2_1"/>
<dbReference type="PROSITE" id="PS51387">
    <property type="entry name" value="FAD_PCMH"/>
    <property type="match status" value="1"/>
</dbReference>
<organism evidence="4 5">
    <name type="scientific">Oidiodendron maius (strain Zn)</name>
    <dbReference type="NCBI Taxonomy" id="913774"/>
    <lineage>
        <taxon>Eukaryota</taxon>
        <taxon>Fungi</taxon>
        <taxon>Dikarya</taxon>
        <taxon>Ascomycota</taxon>
        <taxon>Pezizomycotina</taxon>
        <taxon>Leotiomycetes</taxon>
        <taxon>Leotiomycetes incertae sedis</taxon>
        <taxon>Myxotrichaceae</taxon>
        <taxon>Oidiodendron</taxon>
    </lineage>
</organism>
<dbReference type="STRING" id="913774.A0A0C3H753"/>
<reference evidence="4 5" key="1">
    <citation type="submission" date="2014-04" db="EMBL/GenBank/DDBJ databases">
        <authorList>
            <consortium name="DOE Joint Genome Institute"/>
            <person name="Kuo A."/>
            <person name="Martino E."/>
            <person name="Perotto S."/>
            <person name="Kohler A."/>
            <person name="Nagy L.G."/>
            <person name="Floudas D."/>
            <person name="Copeland A."/>
            <person name="Barry K.W."/>
            <person name="Cichocki N."/>
            <person name="Veneault-Fourrey C."/>
            <person name="LaButti K."/>
            <person name="Lindquist E.A."/>
            <person name="Lipzen A."/>
            <person name="Lundell T."/>
            <person name="Morin E."/>
            <person name="Murat C."/>
            <person name="Sun H."/>
            <person name="Tunlid A."/>
            <person name="Henrissat B."/>
            <person name="Grigoriev I.V."/>
            <person name="Hibbett D.S."/>
            <person name="Martin F."/>
            <person name="Nordberg H.P."/>
            <person name="Cantor M.N."/>
            <person name="Hua S.X."/>
        </authorList>
    </citation>
    <scope>NUCLEOTIDE SEQUENCE [LARGE SCALE GENOMIC DNA]</scope>
    <source>
        <strain evidence="4 5">Zn</strain>
    </source>
</reference>
<evidence type="ECO:0000256" key="2">
    <source>
        <dbReference type="ARBA" id="ARBA00023002"/>
    </source>
</evidence>
<dbReference type="Gene3D" id="3.30.465.10">
    <property type="match status" value="2"/>
</dbReference>
<evidence type="ECO:0000259" key="3">
    <source>
        <dbReference type="PROSITE" id="PS51387"/>
    </source>
</evidence>
<feature type="domain" description="FAD-binding PCMH-type" evidence="3">
    <location>
        <begin position="189"/>
        <end position="369"/>
    </location>
</feature>
<evidence type="ECO:0000256" key="1">
    <source>
        <dbReference type="ARBA" id="ARBA00005466"/>
    </source>
</evidence>
<dbReference type="Pfam" id="PF01565">
    <property type="entry name" value="FAD_binding_4"/>
    <property type="match status" value="1"/>
</dbReference>
<dbReference type="Pfam" id="PF08031">
    <property type="entry name" value="BBE"/>
    <property type="match status" value="1"/>
</dbReference>
<keyword evidence="5" id="KW-1185">Reference proteome</keyword>
<comment type="similarity">
    <text evidence="1">Belongs to the oxygen-dependent FAD-linked oxidoreductase family.</text>
</comment>
<dbReference type="OrthoDB" id="9983560at2759"/>
<dbReference type="InterPro" id="IPR006094">
    <property type="entry name" value="Oxid_FAD_bind_N"/>
</dbReference>
<protein>
    <recommendedName>
        <fullName evidence="3">FAD-binding PCMH-type domain-containing protein</fullName>
    </recommendedName>
</protein>
<dbReference type="GO" id="GO:0071949">
    <property type="term" value="F:FAD binding"/>
    <property type="evidence" value="ECO:0007669"/>
    <property type="project" value="InterPro"/>
</dbReference>
<dbReference type="EMBL" id="KN832880">
    <property type="protein sequence ID" value="KIM98241.1"/>
    <property type="molecule type" value="Genomic_DNA"/>
</dbReference>
<dbReference type="InterPro" id="IPR016169">
    <property type="entry name" value="FAD-bd_PCMH_sub2"/>
</dbReference>
<dbReference type="AlphaFoldDB" id="A0A0C3H753"/>
<dbReference type="InterPro" id="IPR016166">
    <property type="entry name" value="FAD-bd_PCMH"/>
</dbReference>
<dbReference type="PANTHER" id="PTHR13878">
    <property type="entry name" value="GULONOLACTONE OXIDASE"/>
    <property type="match status" value="1"/>
</dbReference>
<dbReference type="PANTHER" id="PTHR13878:SF91">
    <property type="entry name" value="FAD BINDING DOMAIN PROTEIN (AFU_ORTHOLOGUE AFUA_6G12070)-RELATED"/>
    <property type="match status" value="1"/>
</dbReference>
<dbReference type="Proteomes" id="UP000054321">
    <property type="component" value="Unassembled WGS sequence"/>
</dbReference>
<dbReference type="GO" id="GO:0016491">
    <property type="term" value="F:oxidoreductase activity"/>
    <property type="evidence" value="ECO:0007669"/>
    <property type="project" value="UniProtKB-KW"/>
</dbReference>
<gene>
    <name evidence="4" type="ORF">OIDMADRAFT_181721</name>
</gene>
<keyword evidence="2" id="KW-0560">Oxidoreductase</keyword>
<evidence type="ECO:0000313" key="5">
    <source>
        <dbReference type="Proteomes" id="UP000054321"/>
    </source>
</evidence>
<reference evidence="5" key="2">
    <citation type="submission" date="2015-01" db="EMBL/GenBank/DDBJ databases">
        <title>Evolutionary Origins and Diversification of the Mycorrhizal Mutualists.</title>
        <authorList>
            <consortium name="DOE Joint Genome Institute"/>
            <consortium name="Mycorrhizal Genomics Consortium"/>
            <person name="Kohler A."/>
            <person name="Kuo A."/>
            <person name="Nagy L.G."/>
            <person name="Floudas D."/>
            <person name="Copeland A."/>
            <person name="Barry K.W."/>
            <person name="Cichocki N."/>
            <person name="Veneault-Fourrey C."/>
            <person name="LaButti K."/>
            <person name="Lindquist E.A."/>
            <person name="Lipzen A."/>
            <person name="Lundell T."/>
            <person name="Morin E."/>
            <person name="Murat C."/>
            <person name="Riley R."/>
            <person name="Ohm R."/>
            <person name="Sun H."/>
            <person name="Tunlid A."/>
            <person name="Henrissat B."/>
            <person name="Grigoriev I.V."/>
            <person name="Hibbett D.S."/>
            <person name="Martin F."/>
        </authorList>
    </citation>
    <scope>NUCLEOTIDE SEQUENCE [LARGE SCALE GENOMIC DNA]</scope>
    <source>
        <strain evidence="5">Zn</strain>
    </source>
</reference>
<evidence type="ECO:0000313" key="4">
    <source>
        <dbReference type="EMBL" id="KIM98241.1"/>
    </source>
</evidence>
<dbReference type="InterPro" id="IPR012951">
    <property type="entry name" value="BBE"/>
</dbReference>